<evidence type="ECO:0000256" key="7">
    <source>
        <dbReference type="ARBA" id="ARBA00051712"/>
    </source>
</evidence>
<comment type="catalytic activity">
    <reaction evidence="7">
        <text>(2S,6S)-2,6-diaminopimelate = meso-2,6-diaminopimelate</text>
        <dbReference type="Rhea" id="RHEA:15393"/>
        <dbReference type="ChEBI" id="CHEBI:57609"/>
        <dbReference type="ChEBI" id="CHEBI:57791"/>
        <dbReference type="EC" id="5.1.1.7"/>
    </reaction>
</comment>
<evidence type="ECO:0000256" key="1">
    <source>
        <dbReference type="ARBA" id="ARBA00005196"/>
    </source>
</evidence>
<dbReference type="FunFam" id="3.10.310.10:FF:000011">
    <property type="entry name" value="Diaminopimelate epimerase, chloroplastic"/>
    <property type="match status" value="1"/>
</dbReference>
<dbReference type="PANTHER" id="PTHR31689:SF0">
    <property type="entry name" value="DIAMINOPIMELATE EPIMERASE"/>
    <property type="match status" value="1"/>
</dbReference>
<proteinExistence type="inferred from homology"/>
<evidence type="ECO:0000256" key="4">
    <source>
        <dbReference type="ARBA" id="ARBA00022605"/>
    </source>
</evidence>
<comment type="pathway">
    <text evidence="1">Amino-acid biosynthesis; L-lysine biosynthesis via DAP pathway; DL-2,6-diaminopimelate from LL-2,6-diaminopimelate: step 1/1.</text>
</comment>
<keyword evidence="4" id="KW-0028">Amino-acid biosynthesis</keyword>
<keyword evidence="6" id="KW-0413">Isomerase</keyword>
<dbReference type="InterPro" id="IPR001653">
    <property type="entry name" value="DAP_epimerase_DapF"/>
</dbReference>
<dbReference type="NCBIfam" id="TIGR00652">
    <property type="entry name" value="DapF"/>
    <property type="match status" value="2"/>
</dbReference>
<dbReference type="PANTHER" id="PTHR31689">
    <property type="entry name" value="DIAMINOPIMELATE EPIMERASE, CHLOROPLASTIC"/>
    <property type="match status" value="1"/>
</dbReference>
<name>A0A7G2ETI4_ARATH</name>
<dbReference type="GO" id="GO:0008837">
    <property type="term" value="F:diaminopimelate epimerase activity"/>
    <property type="evidence" value="ECO:0007669"/>
    <property type="project" value="UniProtKB-EC"/>
</dbReference>
<dbReference type="EC" id="5.1.1.7" evidence="3"/>
<protein>
    <recommendedName>
        <fullName evidence="3">diaminopimelate epimerase</fullName>
        <ecNumber evidence="3">5.1.1.7</ecNumber>
    </recommendedName>
</protein>
<dbReference type="HAMAP" id="MF_00197">
    <property type="entry name" value="DAP_epimerase"/>
    <property type="match status" value="1"/>
</dbReference>
<reference evidence="8 9" key="1">
    <citation type="submission" date="2020-09" db="EMBL/GenBank/DDBJ databases">
        <authorList>
            <person name="Ashkenazy H."/>
        </authorList>
    </citation>
    <scope>NUCLEOTIDE SEQUENCE [LARGE SCALE GENOMIC DNA]</scope>
    <source>
        <strain evidence="9">cv. Cdm-0</strain>
    </source>
</reference>
<evidence type="ECO:0000256" key="6">
    <source>
        <dbReference type="ARBA" id="ARBA00023235"/>
    </source>
</evidence>
<accession>A0A7G2ETI4</accession>
<comment type="similarity">
    <text evidence="2">Belongs to the diaminopimelate epimerase family.</text>
</comment>
<evidence type="ECO:0000313" key="8">
    <source>
        <dbReference type="EMBL" id="CAD5325710.1"/>
    </source>
</evidence>
<evidence type="ECO:0000256" key="5">
    <source>
        <dbReference type="ARBA" id="ARBA00023154"/>
    </source>
</evidence>
<evidence type="ECO:0000256" key="3">
    <source>
        <dbReference type="ARBA" id="ARBA00013080"/>
    </source>
</evidence>
<dbReference type="SUPFAM" id="SSF54506">
    <property type="entry name" value="Diaminopimelate epimerase-like"/>
    <property type="match status" value="2"/>
</dbReference>
<sequence>MEIAAVSTVSVALQSRRVSNVFSRNLGSVSSLSFGFFEKEYCFKSPSLRVSAAASMDAVTAEKFSPASFLDKKETGVLHFVKYHGLGNDFILVDNRDSSEPKITQEQAAKLCDRNFGVGADGVIFAMPGVNGTDYAMRIFNSDGSEPEMCGNGVRCFARFIAELENLQGKHSFTIHTGAGLIVPEIQDDGQAELVVDGVSWNVTCVSMGNPHCITFGKKGGPNLKVDDLNLPEIGPKFEHHEMFPARTNTEFVEVLSRSHLKMRVWERGAGATLACGTGACALVVAAVLEGRADRKCTVDLPGGPLEIEWKQEDNHIYMTGPAEAVFYGSALL</sequence>
<dbReference type="PROSITE" id="PS01326">
    <property type="entry name" value="DAP_EPIMERASE"/>
    <property type="match status" value="1"/>
</dbReference>
<evidence type="ECO:0000313" key="9">
    <source>
        <dbReference type="Proteomes" id="UP000516314"/>
    </source>
</evidence>
<dbReference type="Pfam" id="PF01678">
    <property type="entry name" value="DAP_epimerase"/>
    <property type="match status" value="2"/>
</dbReference>
<dbReference type="AlphaFoldDB" id="A0A7G2ETI4"/>
<keyword evidence="5" id="KW-0457">Lysine biosynthesis</keyword>
<organism evidence="8 9">
    <name type="scientific">Arabidopsis thaliana</name>
    <name type="common">Mouse-ear cress</name>
    <dbReference type="NCBI Taxonomy" id="3702"/>
    <lineage>
        <taxon>Eukaryota</taxon>
        <taxon>Viridiplantae</taxon>
        <taxon>Streptophyta</taxon>
        <taxon>Embryophyta</taxon>
        <taxon>Tracheophyta</taxon>
        <taxon>Spermatophyta</taxon>
        <taxon>Magnoliopsida</taxon>
        <taxon>eudicotyledons</taxon>
        <taxon>Gunneridae</taxon>
        <taxon>Pentapetalae</taxon>
        <taxon>rosids</taxon>
        <taxon>malvids</taxon>
        <taxon>Brassicales</taxon>
        <taxon>Brassicaceae</taxon>
        <taxon>Camelineae</taxon>
        <taxon>Arabidopsis</taxon>
    </lineage>
</organism>
<dbReference type="Gene3D" id="3.10.310.10">
    <property type="entry name" value="Diaminopimelate Epimerase, Chain A, domain 1"/>
    <property type="match status" value="2"/>
</dbReference>
<dbReference type="UniPathway" id="UPA00034">
    <property type="reaction ID" value="UER00025"/>
</dbReference>
<dbReference type="InterPro" id="IPR018510">
    <property type="entry name" value="DAP_epimerase_AS"/>
</dbReference>
<gene>
    <name evidence="8" type="ORF">AT9943_LOCUS13531</name>
</gene>
<evidence type="ECO:0000256" key="2">
    <source>
        <dbReference type="ARBA" id="ARBA00010219"/>
    </source>
</evidence>
<dbReference type="EMBL" id="LR881468">
    <property type="protein sequence ID" value="CAD5325710.1"/>
    <property type="molecule type" value="Genomic_DNA"/>
</dbReference>
<dbReference type="GO" id="GO:0005737">
    <property type="term" value="C:cytoplasm"/>
    <property type="evidence" value="ECO:0007669"/>
    <property type="project" value="InterPro"/>
</dbReference>
<dbReference type="Proteomes" id="UP000516314">
    <property type="component" value="Chromosome 3"/>
</dbReference>
<dbReference type="GO" id="GO:0009089">
    <property type="term" value="P:lysine biosynthetic process via diaminopimelate"/>
    <property type="evidence" value="ECO:0007669"/>
    <property type="project" value="UniProtKB-UniPathway"/>
</dbReference>